<dbReference type="OrthoDB" id="9806925at2"/>
<dbReference type="GO" id="GO:0046872">
    <property type="term" value="F:metal ion binding"/>
    <property type="evidence" value="ECO:0007669"/>
    <property type="project" value="UniProtKB-UniRule"/>
</dbReference>
<dbReference type="GO" id="GO:0052856">
    <property type="term" value="F:NAD(P)HX epimerase activity"/>
    <property type="evidence" value="ECO:0007669"/>
    <property type="project" value="UniProtKB-UniRule"/>
</dbReference>
<evidence type="ECO:0000256" key="13">
    <source>
        <dbReference type="ARBA" id="ARBA00023268"/>
    </source>
</evidence>
<comment type="similarity">
    <text evidence="4 19">In the C-terminal section; belongs to the NnrD/CARKD family.</text>
</comment>
<dbReference type="InterPro" id="IPR004443">
    <property type="entry name" value="YjeF_N_dom"/>
</dbReference>
<feature type="binding site" evidence="17">
    <location>
        <position position="452"/>
    </location>
    <ligand>
        <name>AMP</name>
        <dbReference type="ChEBI" id="CHEBI:456215"/>
    </ligand>
</feature>
<protein>
    <recommendedName>
        <fullName evidence="19">Bifunctional NAD(P)H-hydrate repair enzyme</fullName>
    </recommendedName>
    <alternativeName>
        <fullName evidence="19">Nicotinamide nucleotide repair protein</fullName>
    </alternativeName>
    <domain>
        <recommendedName>
            <fullName evidence="19">ADP-dependent (S)-NAD(P)H-hydrate dehydratase</fullName>
            <ecNumber evidence="19">4.2.1.136</ecNumber>
        </recommendedName>
        <alternativeName>
            <fullName evidence="19">ADP-dependent NAD(P)HX dehydratase</fullName>
        </alternativeName>
    </domain>
    <domain>
        <recommendedName>
            <fullName evidence="19">NAD(P)H-hydrate epimerase</fullName>
            <ecNumber evidence="19">5.1.99.6</ecNumber>
        </recommendedName>
    </domain>
</protein>
<feature type="binding site" evidence="17">
    <location>
        <position position="338"/>
    </location>
    <ligand>
        <name>(6S)-NADPHX</name>
        <dbReference type="ChEBI" id="CHEBI:64076"/>
    </ligand>
</feature>
<organism evidence="22 23">
    <name type="scientific">Melioribacter roseus (strain DSM 23840 / JCM 17771 / VKM B-2668 / P3M-2)</name>
    <dbReference type="NCBI Taxonomy" id="1191523"/>
    <lineage>
        <taxon>Bacteria</taxon>
        <taxon>Pseudomonadati</taxon>
        <taxon>Ignavibacteriota</taxon>
        <taxon>Ignavibacteria</taxon>
        <taxon>Ignavibacteriales</taxon>
        <taxon>Melioribacteraceae</taxon>
        <taxon>Melioribacter</taxon>
    </lineage>
</organism>
<evidence type="ECO:0000256" key="1">
    <source>
        <dbReference type="ARBA" id="ARBA00000013"/>
    </source>
</evidence>
<evidence type="ECO:0000256" key="7">
    <source>
        <dbReference type="ARBA" id="ARBA00022840"/>
    </source>
</evidence>
<dbReference type="RefSeq" id="WP_014854812.1">
    <property type="nucleotide sequence ID" value="NC_018178.1"/>
</dbReference>
<evidence type="ECO:0000256" key="9">
    <source>
        <dbReference type="ARBA" id="ARBA00022958"/>
    </source>
</evidence>
<dbReference type="InterPro" id="IPR029056">
    <property type="entry name" value="Ribokinase-like"/>
</dbReference>
<comment type="function">
    <text evidence="17">Catalyzes the dehydration of the S-form of NAD(P)HX at the expense of ADP, which is converted to AMP. Together with NAD(P)HX epimerase, which catalyzes the epimerization of the S- and R-forms, the enzyme allows the repair of both epimers of NAD(P)HX, a damaged form of NAD(P)H that is a result of enzymatic or heat-dependent hydration.</text>
</comment>
<reference evidence="22 23" key="1">
    <citation type="journal article" date="2013" name="PLoS ONE">
        <title>Genomic analysis of Melioribacter roseus, facultatively anaerobic organotrophic bacterium representing a novel deep lineage within Bacteriodetes/Chlorobi group.</title>
        <authorList>
            <person name="Kadnikov V.V."/>
            <person name="Mardanov A.V."/>
            <person name="Podosokorskaya O.A."/>
            <person name="Gavrilov S.N."/>
            <person name="Kublanov I.V."/>
            <person name="Beletsky A.V."/>
            <person name="Bonch-Osmolovskaya E.A."/>
            <person name="Ravin N.V."/>
        </authorList>
    </citation>
    <scope>NUCLEOTIDE SEQUENCE [LARGE SCALE GENOMIC DNA]</scope>
    <source>
        <strain evidence="23">JCM 17771 / P3M-2</strain>
    </source>
</reference>
<evidence type="ECO:0000259" key="20">
    <source>
        <dbReference type="PROSITE" id="PS51383"/>
    </source>
</evidence>
<keyword evidence="13" id="KW-0511">Multifunctional enzyme</keyword>
<comment type="cofactor">
    <cofactor evidence="17">
        <name>Mg(2+)</name>
        <dbReference type="ChEBI" id="CHEBI:18420"/>
    </cofactor>
</comment>
<dbReference type="Pfam" id="PF01256">
    <property type="entry name" value="Carb_kinase"/>
    <property type="match status" value="1"/>
</dbReference>
<dbReference type="eggNOG" id="COG0062">
    <property type="taxonomic scope" value="Bacteria"/>
</dbReference>
<dbReference type="NCBIfam" id="TIGR00197">
    <property type="entry name" value="yjeF_nterm"/>
    <property type="match status" value="1"/>
</dbReference>
<evidence type="ECO:0000256" key="16">
    <source>
        <dbReference type="ARBA" id="ARBA00049209"/>
    </source>
</evidence>
<dbReference type="SUPFAM" id="SSF53613">
    <property type="entry name" value="Ribokinase-like"/>
    <property type="match status" value="1"/>
</dbReference>
<dbReference type="eggNOG" id="COG0063">
    <property type="taxonomic scope" value="Bacteria"/>
</dbReference>
<evidence type="ECO:0000259" key="21">
    <source>
        <dbReference type="PROSITE" id="PS51385"/>
    </source>
</evidence>
<evidence type="ECO:0000256" key="3">
    <source>
        <dbReference type="ARBA" id="ARBA00006001"/>
    </source>
</evidence>
<proteinExistence type="inferred from homology"/>
<keyword evidence="11 18" id="KW-0413">Isomerase</keyword>
<keyword evidence="12 17" id="KW-0456">Lyase</keyword>
<dbReference type="InterPro" id="IPR000631">
    <property type="entry name" value="CARKD"/>
</dbReference>
<keyword evidence="7 17" id="KW-0067">ATP-binding</keyword>
<comment type="catalytic activity">
    <reaction evidence="15 17 19">
        <text>(6S)-NADHX + ADP = AMP + phosphate + NADH + H(+)</text>
        <dbReference type="Rhea" id="RHEA:32223"/>
        <dbReference type="ChEBI" id="CHEBI:15378"/>
        <dbReference type="ChEBI" id="CHEBI:43474"/>
        <dbReference type="ChEBI" id="CHEBI:57945"/>
        <dbReference type="ChEBI" id="CHEBI:64074"/>
        <dbReference type="ChEBI" id="CHEBI:456215"/>
        <dbReference type="ChEBI" id="CHEBI:456216"/>
        <dbReference type="EC" id="4.2.1.136"/>
    </reaction>
</comment>
<keyword evidence="10 17" id="KW-0520">NAD</keyword>
<evidence type="ECO:0000313" key="23">
    <source>
        <dbReference type="Proteomes" id="UP000009011"/>
    </source>
</evidence>
<dbReference type="GO" id="GO:0046496">
    <property type="term" value="P:nicotinamide nucleotide metabolic process"/>
    <property type="evidence" value="ECO:0007669"/>
    <property type="project" value="UniProtKB-UniRule"/>
</dbReference>
<evidence type="ECO:0000256" key="5">
    <source>
        <dbReference type="ARBA" id="ARBA00022723"/>
    </source>
</evidence>
<dbReference type="STRING" id="1191523.MROS_0131"/>
<keyword evidence="23" id="KW-1185">Reference proteome</keyword>
<keyword evidence="9 18" id="KW-0630">Potassium</keyword>
<dbReference type="GO" id="GO:0016301">
    <property type="term" value="F:kinase activity"/>
    <property type="evidence" value="ECO:0007669"/>
    <property type="project" value="UniProtKB-KW"/>
</dbReference>
<dbReference type="Pfam" id="PF03853">
    <property type="entry name" value="YjeF_N"/>
    <property type="match status" value="1"/>
</dbReference>
<comment type="similarity">
    <text evidence="18">Belongs to the NnrE/AIBP family.</text>
</comment>
<dbReference type="PANTHER" id="PTHR12592">
    <property type="entry name" value="ATP-DEPENDENT (S)-NAD(P)H-HYDRATE DEHYDRATASE FAMILY MEMBER"/>
    <property type="match status" value="1"/>
</dbReference>
<comment type="similarity">
    <text evidence="17">Belongs to the NnrD/CARKD family.</text>
</comment>
<feature type="domain" description="YjeF C-terminal" evidence="20">
    <location>
        <begin position="232"/>
        <end position="512"/>
    </location>
</feature>
<dbReference type="PROSITE" id="PS51383">
    <property type="entry name" value="YJEF_C_3"/>
    <property type="match status" value="1"/>
</dbReference>
<evidence type="ECO:0000256" key="2">
    <source>
        <dbReference type="ARBA" id="ARBA00000909"/>
    </source>
</evidence>
<feature type="binding site" evidence="18">
    <location>
        <position position="133"/>
    </location>
    <ligand>
        <name>K(+)</name>
        <dbReference type="ChEBI" id="CHEBI:29103"/>
    </ligand>
</feature>
<keyword evidence="22" id="KW-0808">Transferase</keyword>
<feature type="binding site" evidence="17">
    <location>
        <position position="453"/>
    </location>
    <ligand>
        <name>(6S)-NADPHX</name>
        <dbReference type="ChEBI" id="CHEBI:64076"/>
    </ligand>
</feature>
<name>I6Z2K6_MELRP</name>
<dbReference type="PROSITE" id="PS51385">
    <property type="entry name" value="YJEF_N"/>
    <property type="match status" value="1"/>
</dbReference>
<dbReference type="PANTHER" id="PTHR12592:SF0">
    <property type="entry name" value="ATP-DEPENDENT (S)-NAD(P)H-HYDRATE DEHYDRATASE"/>
    <property type="match status" value="1"/>
</dbReference>
<evidence type="ECO:0000256" key="12">
    <source>
        <dbReference type="ARBA" id="ARBA00023239"/>
    </source>
</evidence>
<evidence type="ECO:0000256" key="4">
    <source>
        <dbReference type="ARBA" id="ARBA00009524"/>
    </source>
</evidence>
<feature type="binding site" evidence="18">
    <location>
        <position position="61"/>
    </location>
    <ligand>
        <name>K(+)</name>
        <dbReference type="ChEBI" id="CHEBI:29103"/>
    </ligand>
</feature>
<feature type="binding site" evidence="18">
    <location>
        <begin position="60"/>
        <end position="64"/>
    </location>
    <ligand>
        <name>(6S)-NADPHX</name>
        <dbReference type="ChEBI" id="CHEBI:64076"/>
    </ligand>
</feature>
<gene>
    <name evidence="17" type="primary">nnrD</name>
    <name evidence="18" type="synonym">nnrE</name>
    <name evidence="22" type="ordered locus">MROS_0131</name>
</gene>
<comment type="function">
    <text evidence="14 19">Bifunctional enzyme that catalyzes the epimerization of the S- and R-forms of NAD(P)HX and the dehydration of the S-form of NAD(P)HX at the expense of ADP, which is converted to AMP. This allows the repair of both epimers of NAD(P)HX, a damaged form of NAD(P)H that is a result of enzymatic or heat-dependent hydration.</text>
</comment>
<dbReference type="InterPro" id="IPR030677">
    <property type="entry name" value="Nnr"/>
</dbReference>
<feature type="binding site" evidence="18">
    <location>
        <position position="166"/>
    </location>
    <ligand>
        <name>(6S)-NADPHX</name>
        <dbReference type="ChEBI" id="CHEBI:64076"/>
    </ligand>
</feature>
<comment type="function">
    <text evidence="18">Catalyzes the epimerization of the S- and R-forms of NAD(P)HX, a damaged form of NAD(P)H that is a result of enzymatic or heat-dependent hydration. This is a prerequisite for the S-specific NAD(P)H-hydrate dehydratase to allow the repair of both epimers of NAD(P)HX.</text>
</comment>
<dbReference type="CDD" id="cd01171">
    <property type="entry name" value="YXKO-related"/>
    <property type="match status" value="1"/>
</dbReference>
<dbReference type="GO" id="GO:0005524">
    <property type="term" value="F:ATP binding"/>
    <property type="evidence" value="ECO:0007669"/>
    <property type="project" value="UniProtKB-UniRule"/>
</dbReference>
<accession>I6Z2K6</accession>
<feature type="binding site" evidence="18">
    <location>
        <position position="169"/>
    </location>
    <ligand>
        <name>K(+)</name>
        <dbReference type="ChEBI" id="CHEBI:29103"/>
    </ligand>
</feature>
<feature type="binding site" evidence="18">
    <location>
        <begin position="137"/>
        <end position="143"/>
    </location>
    <ligand>
        <name>(6S)-NADPHX</name>
        <dbReference type="ChEBI" id="CHEBI:64076"/>
    </ligand>
</feature>
<comment type="catalytic activity">
    <reaction evidence="2 18 19">
        <text>(6R)-NADPHX = (6S)-NADPHX</text>
        <dbReference type="Rhea" id="RHEA:32227"/>
        <dbReference type="ChEBI" id="CHEBI:64076"/>
        <dbReference type="ChEBI" id="CHEBI:64077"/>
        <dbReference type="EC" id="5.1.99.6"/>
    </reaction>
</comment>
<keyword evidence="8 17" id="KW-0521">NADP</keyword>
<dbReference type="GO" id="GO:0110051">
    <property type="term" value="P:metabolite repair"/>
    <property type="evidence" value="ECO:0007669"/>
    <property type="project" value="TreeGrafter"/>
</dbReference>
<dbReference type="GO" id="GO:0052855">
    <property type="term" value="F:ADP-dependent NAD(P)H-hydrate dehydratase activity"/>
    <property type="evidence" value="ECO:0007669"/>
    <property type="project" value="UniProtKB-UniRule"/>
</dbReference>
<dbReference type="PIRSF" id="PIRSF017184">
    <property type="entry name" value="Nnr"/>
    <property type="match status" value="1"/>
</dbReference>
<comment type="cofactor">
    <cofactor evidence="18 19">
        <name>K(+)</name>
        <dbReference type="ChEBI" id="CHEBI:29103"/>
    </cofactor>
    <text evidence="18 19">Binds 1 potassium ion per subunit.</text>
</comment>
<dbReference type="EC" id="4.2.1.136" evidence="19"/>
<evidence type="ECO:0000256" key="15">
    <source>
        <dbReference type="ARBA" id="ARBA00048238"/>
    </source>
</evidence>
<dbReference type="AlphaFoldDB" id="I6Z2K6"/>
<dbReference type="EC" id="5.1.99.6" evidence="19"/>
<feature type="binding site" evidence="17">
    <location>
        <begin position="423"/>
        <end position="427"/>
    </location>
    <ligand>
        <name>AMP</name>
        <dbReference type="ChEBI" id="CHEBI:456215"/>
    </ligand>
</feature>
<dbReference type="SUPFAM" id="SSF64153">
    <property type="entry name" value="YjeF N-terminal domain-like"/>
    <property type="match status" value="1"/>
</dbReference>
<evidence type="ECO:0000256" key="6">
    <source>
        <dbReference type="ARBA" id="ARBA00022741"/>
    </source>
</evidence>
<evidence type="ECO:0000256" key="10">
    <source>
        <dbReference type="ARBA" id="ARBA00023027"/>
    </source>
</evidence>
<dbReference type="PATRIC" id="fig|1191523.3.peg.135"/>
<dbReference type="NCBIfam" id="TIGR00196">
    <property type="entry name" value="yjeF_cterm"/>
    <property type="match status" value="1"/>
</dbReference>
<dbReference type="Gene3D" id="3.40.1190.20">
    <property type="match status" value="1"/>
</dbReference>
<dbReference type="HAMAP" id="MF_01966">
    <property type="entry name" value="NADHX_epimerase"/>
    <property type="match status" value="1"/>
</dbReference>
<comment type="catalytic activity">
    <reaction evidence="1 18 19">
        <text>(6R)-NADHX = (6S)-NADHX</text>
        <dbReference type="Rhea" id="RHEA:32215"/>
        <dbReference type="ChEBI" id="CHEBI:64074"/>
        <dbReference type="ChEBI" id="CHEBI:64075"/>
        <dbReference type="EC" id="5.1.99.6"/>
    </reaction>
</comment>
<feature type="domain" description="YjeF N-terminal" evidence="21">
    <location>
        <begin position="10"/>
        <end position="222"/>
    </location>
</feature>
<dbReference type="HAMAP" id="MF_01965">
    <property type="entry name" value="NADHX_dehydratase"/>
    <property type="match status" value="1"/>
</dbReference>
<evidence type="ECO:0000256" key="8">
    <source>
        <dbReference type="ARBA" id="ARBA00022857"/>
    </source>
</evidence>
<feature type="binding site" evidence="18">
    <location>
        <position position="148"/>
    </location>
    <ligand>
        <name>(6S)-NADPHX</name>
        <dbReference type="ChEBI" id="CHEBI:64076"/>
    </ligand>
</feature>
<feature type="binding site" evidence="17">
    <location>
        <position position="267"/>
    </location>
    <ligand>
        <name>(6S)-NADPHX</name>
        <dbReference type="ChEBI" id="CHEBI:64076"/>
    </ligand>
</feature>
<evidence type="ECO:0000313" key="22">
    <source>
        <dbReference type="EMBL" id="AFN73375.1"/>
    </source>
</evidence>
<evidence type="ECO:0000256" key="14">
    <source>
        <dbReference type="ARBA" id="ARBA00025153"/>
    </source>
</evidence>
<dbReference type="InterPro" id="IPR036652">
    <property type="entry name" value="YjeF_N_dom_sf"/>
</dbReference>
<keyword evidence="22" id="KW-0418">Kinase</keyword>
<comment type="subunit">
    <text evidence="17">Homotetramer.</text>
</comment>
<feature type="binding site" evidence="17">
    <location>
        <position position="386"/>
    </location>
    <ligand>
        <name>(6S)-NADPHX</name>
        <dbReference type="ChEBI" id="CHEBI:64076"/>
    </ligand>
</feature>
<evidence type="ECO:0000256" key="18">
    <source>
        <dbReference type="HAMAP-Rule" id="MF_01966"/>
    </source>
</evidence>
<evidence type="ECO:0000256" key="11">
    <source>
        <dbReference type="ARBA" id="ARBA00023235"/>
    </source>
</evidence>
<sequence length="522" mass="56138">MIPLFTSRQVRSADEFAIAKLGLPGLVLMENAARSIFEQIKLNLPLSENTTFGVVSGKGNNGGDGFALARHLLINGYKVIVIALADDKELKGDALVNFRALRNLIKYYPDSKLIKYKRLNDLSILKNADVIVDSILGTGSKGELREPYKSIVEKLNSIDAFKVAVDLPTGLDVDTGYGDVVFEADLTVTLSEYKTGLFYGKGYTHCGKVVKGSIGIGSEYYNRLETDTYLIEPEDAFVNIPLKEPDLHKYSAGKVLLIAGSRNLPGAAILAAETALRAGAGAVILAVPDSISETVRTKIGSAVVISYNDNGKGFLTEEATSQLEEKICWADTIAIGPGLGRDKDTINAVINILKKNNGKKFVIDADAIFALANSKQYLKNSILTPHLGEFANLIGIAVEDLKVNPIPHAKKFAAKNKCHLVLKGAPTLIFNPAGEVFVNTTGNQGMAKFGTGDVLTGVISSFLAQSGNNEASAISGVYLHSLAADLLAEEKTIYGFTANDLMEKIPYAIKFIIDTFLPDIED</sequence>
<evidence type="ECO:0000256" key="17">
    <source>
        <dbReference type="HAMAP-Rule" id="MF_01965"/>
    </source>
</evidence>
<keyword evidence="6 17" id="KW-0547">Nucleotide-binding</keyword>
<dbReference type="HOGENOM" id="CLU_024853_4_1_10"/>
<comment type="catalytic activity">
    <reaction evidence="16 17 19">
        <text>(6S)-NADPHX + ADP = AMP + phosphate + NADPH + H(+)</text>
        <dbReference type="Rhea" id="RHEA:32235"/>
        <dbReference type="ChEBI" id="CHEBI:15378"/>
        <dbReference type="ChEBI" id="CHEBI:43474"/>
        <dbReference type="ChEBI" id="CHEBI:57783"/>
        <dbReference type="ChEBI" id="CHEBI:64076"/>
        <dbReference type="ChEBI" id="CHEBI:456215"/>
        <dbReference type="ChEBI" id="CHEBI:456216"/>
        <dbReference type="EC" id="4.2.1.136"/>
    </reaction>
</comment>
<keyword evidence="5 18" id="KW-0479">Metal-binding</keyword>
<dbReference type="EMBL" id="CP003557">
    <property type="protein sequence ID" value="AFN73375.1"/>
    <property type="molecule type" value="Genomic_DNA"/>
</dbReference>
<dbReference type="Proteomes" id="UP000009011">
    <property type="component" value="Chromosome"/>
</dbReference>
<comment type="similarity">
    <text evidence="3 19">In the N-terminal section; belongs to the NnrE/AIBP family.</text>
</comment>
<evidence type="ECO:0000256" key="19">
    <source>
        <dbReference type="PIRNR" id="PIRNR017184"/>
    </source>
</evidence>
<dbReference type="Gene3D" id="3.40.50.10260">
    <property type="entry name" value="YjeF N-terminal domain"/>
    <property type="match status" value="1"/>
</dbReference>
<dbReference type="KEGG" id="mro:MROS_0131"/>